<dbReference type="Proteomes" id="UP000183832">
    <property type="component" value="Unassembled WGS sequence"/>
</dbReference>
<keyword evidence="1" id="KW-0472">Membrane</keyword>
<accession>A0A1J1IZ59</accession>
<keyword evidence="1" id="KW-1133">Transmembrane helix</keyword>
<evidence type="ECO:0000313" key="3">
    <source>
        <dbReference type="Proteomes" id="UP000183832"/>
    </source>
</evidence>
<reference evidence="2 3" key="1">
    <citation type="submission" date="2015-04" db="EMBL/GenBank/DDBJ databases">
        <authorList>
            <person name="Syromyatnikov M.Y."/>
            <person name="Popov V.N."/>
        </authorList>
    </citation>
    <scope>NUCLEOTIDE SEQUENCE [LARGE SCALE GENOMIC DNA]</scope>
</reference>
<evidence type="ECO:0000256" key="1">
    <source>
        <dbReference type="SAM" id="Phobius"/>
    </source>
</evidence>
<organism evidence="2 3">
    <name type="scientific">Clunio marinus</name>
    <dbReference type="NCBI Taxonomy" id="568069"/>
    <lineage>
        <taxon>Eukaryota</taxon>
        <taxon>Metazoa</taxon>
        <taxon>Ecdysozoa</taxon>
        <taxon>Arthropoda</taxon>
        <taxon>Hexapoda</taxon>
        <taxon>Insecta</taxon>
        <taxon>Pterygota</taxon>
        <taxon>Neoptera</taxon>
        <taxon>Endopterygota</taxon>
        <taxon>Diptera</taxon>
        <taxon>Nematocera</taxon>
        <taxon>Chironomoidea</taxon>
        <taxon>Chironomidae</taxon>
        <taxon>Clunio</taxon>
    </lineage>
</organism>
<dbReference type="AlphaFoldDB" id="A0A1J1IZ59"/>
<dbReference type="EMBL" id="CVRI01000064">
    <property type="protein sequence ID" value="CRL05376.1"/>
    <property type="molecule type" value="Genomic_DNA"/>
</dbReference>
<name>A0A1J1IZ59_9DIPT</name>
<keyword evidence="3" id="KW-1185">Reference proteome</keyword>
<proteinExistence type="predicted"/>
<keyword evidence="1" id="KW-0812">Transmembrane</keyword>
<evidence type="ECO:0000313" key="2">
    <source>
        <dbReference type="EMBL" id="CRL05376.1"/>
    </source>
</evidence>
<protein>
    <submittedName>
        <fullName evidence="2">CLUMA_CG018516, isoform A</fullName>
    </submittedName>
</protein>
<gene>
    <name evidence="2" type="ORF">CLUMA_CG018516</name>
</gene>
<sequence length="111" mass="12885">MKRHYSEAKAKGLIQLKRQMFKRAITFVIISCYPFECYIIASSVSLFILRQRCFSMVQQFHNAAYQTTFRHVSPIYAKPGKNLKLKTFSSVLTALPQREKNSNENESMPTT</sequence>
<feature type="transmembrane region" description="Helical" evidence="1">
    <location>
        <begin position="21"/>
        <end position="49"/>
    </location>
</feature>